<dbReference type="InterPro" id="IPR050351">
    <property type="entry name" value="BphY/WalK/GraS-like"/>
</dbReference>
<evidence type="ECO:0000256" key="8">
    <source>
        <dbReference type="ARBA" id="ARBA00023012"/>
    </source>
</evidence>
<dbReference type="SUPFAM" id="SSF55874">
    <property type="entry name" value="ATPase domain of HSP90 chaperone/DNA topoisomerase II/histidine kinase"/>
    <property type="match status" value="1"/>
</dbReference>
<keyword evidence="6" id="KW-0418">Kinase</keyword>
<sequence length="567" mass="62370">MVLLGWLTTSTMRTRREQAERNLAGLLSQRLNEFDEEIQQRFDRYVRDLSKTLSSRSNAIALLKDMQRSEPILRTGIFVSADGLMLFPQRPNEADADALLLYSALSAMVDARPKSKAAESSYDVTSGSPQATSDGKGKVVKNGRSRSFDPTQEDATQEIADRVLQSKGGASAMQRTAPVSIENDHQWQVWYMDEGAQLVLWFGRTDGSAVGLLLERSRWMSDLISILPDSISSDAESDDQSPGRSSGFTALVDETQRIVYRWGDDIDATTQPTVSRDVSPPLSSWQLQYHAAGELLPSESPVSTLSSLAAVAILLLSLGAYVLTSVQRQMASARSRVNFAGQVSHELRTPLTNIRLYTELAESDLQKLSHDESRESIGRRLAVIDRESRRLQRLVSGVLEMIRDSGHRSGVRRVLVNPNELIQQAIEQFEPGFAAVGISIQQDIQSDSQVMIDPDVFEMILVNLLSNVEKYAGAANGIAAGQCRITSRIVSDQLVVTVSDDGPGIAPSSHRRVFQPFSRLDDSINAPSGTGIGLTIARRAAERHSGELKLVPSDRGATFEFRLPIEQ</sequence>
<feature type="region of interest" description="Disordered" evidence="9">
    <location>
        <begin position="116"/>
        <end position="157"/>
    </location>
</feature>
<protein>
    <recommendedName>
        <fullName evidence="2">histidine kinase</fullName>
        <ecNumber evidence="2">2.7.13.3</ecNumber>
    </recommendedName>
</protein>
<evidence type="ECO:0000256" key="4">
    <source>
        <dbReference type="ARBA" id="ARBA00022679"/>
    </source>
</evidence>
<gene>
    <name evidence="11" type="primary">kdpD_2</name>
    <name evidence="11" type="ORF">Pla52n_37080</name>
</gene>
<evidence type="ECO:0000313" key="12">
    <source>
        <dbReference type="Proteomes" id="UP000320176"/>
    </source>
</evidence>
<feature type="domain" description="Histidine kinase" evidence="10">
    <location>
        <begin position="342"/>
        <end position="567"/>
    </location>
</feature>
<dbReference type="GO" id="GO:0007234">
    <property type="term" value="P:osmosensory signaling via phosphorelay pathway"/>
    <property type="evidence" value="ECO:0007669"/>
    <property type="project" value="TreeGrafter"/>
</dbReference>
<dbReference type="SMART" id="SM00388">
    <property type="entry name" value="HisKA"/>
    <property type="match status" value="1"/>
</dbReference>
<dbReference type="InterPro" id="IPR005467">
    <property type="entry name" value="His_kinase_dom"/>
</dbReference>
<evidence type="ECO:0000256" key="3">
    <source>
        <dbReference type="ARBA" id="ARBA00022553"/>
    </source>
</evidence>
<dbReference type="EMBL" id="SJPN01000004">
    <property type="protein sequence ID" value="TWU02651.1"/>
    <property type="molecule type" value="Genomic_DNA"/>
</dbReference>
<comment type="catalytic activity">
    <reaction evidence="1">
        <text>ATP + protein L-histidine = ADP + protein N-phospho-L-histidine.</text>
        <dbReference type="EC" id="2.7.13.3"/>
    </reaction>
</comment>
<dbReference type="EC" id="2.7.13.3" evidence="2"/>
<evidence type="ECO:0000259" key="10">
    <source>
        <dbReference type="PROSITE" id="PS50109"/>
    </source>
</evidence>
<dbReference type="InterPro" id="IPR036097">
    <property type="entry name" value="HisK_dim/P_sf"/>
</dbReference>
<dbReference type="GO" id="GO:0000155">
    <property type="term" value="F:phosphorelay sensor kinase activity"/>
    <property type="evidence" value="ECO:0007669"/>
    <property type="project" value="InterPro"/>
</dbReference>
<dbReference type="SUPFAM" id="SSF47384">
    <property type="entry name" value="Homodimeric domain of signal transducing histidine kinase"/>
    <property type="match status" value="1"/>
</dbReference>
<keyword evidence="5" id="KW-0547">Nucleotide-binding</keyword>
<comment type="caution">
    <text evidence="11">The sequence shown here is derived from an EMBL/GenBank/DDBJ whole genome shotgun (WGS) entry which is preliminary data.</text>
</comment>
<keyword evidence="8" id="KW-0902">Two-component regulatory system</keyword>
<dbReference type="Gene3D" id="1.10.287.130">
    <property type="match status" value="1"/>
</dbReference>
<dbReference type="PANTHER" id="PTHR42878">
    <property type="entry name" value="TWO-COMPONENT HISTIDINE KINASE"/>
    <property type="match status" value="1"/>
</dbReference>
<dbReference type="SMART" id="SM00387">
    <property type="entry name" value="HATPase_c"/>
    <property type="match status" value="1"/>
</dbReference>
<dbReference type="PANTHER" id="PTHR42878:SF7">
    <property type="entry name" value="SENSOR HISTIDINE KINASE GLRK"/>
    <property type="match status" value="1"/>
</dbReference>
<dbReference type="AlphaFoldDB" id="A0A5C6ATB1"/>
<dbReference type="Gene3D" id="3.30.565.10">
    <property type="entry name" value="Histidine kinase-like ATPase, C-terminal domain"/>
    <property type="match status" value="1"/>
</dbReference>
<accession>A0A5C6ATB1</accession>
<evidence type="ECO:0000256" key="2">
    <source>
        <dbReference type="ARBA" id="ARBA00012438"/>
    </source>
</evidence>
<evidence type="ECO:0000256" key="5">
    <source>
        <dbReference type="ARBA" id="ARBA00022741"/>
    </source>
</evidence>
<name>A0A5C6ATB1_9BACT</name>
<dbReference type="Pfam" id="PF00512">
    <property type="entry name" value="HisKA"/>
    <property type="match status" value="1"/>
</dbReference>
<dbReference type="InterPro" id="IPR004358">
    <property type="entry name" value="Sig_transdc_His_kin-like_C"/>
</dbReference>
<keyword evidence="12" id="KW-1185">Reference proteome</keyword>
<evidence type="ECO:0000256" key="9">
    <source>
        <dbReference type="SAM" id="MobiDB-lite"/>
    </source>
</evidence>
<dbReference type="GO" id="GO:0000156">
    <property type="term" value="F:phosphorelay response regulator activity"/>
    <property type="evidence" value="ECO:0007669"/>
    <property type="project" value="TreeGrafter"/>
</dbReference>
<dbReference type="GO" id="GO:0005524">
    <property type="term" value="F:ATP binding"/>
    <property type="evidence" value="ECO:0007669"/>
    <property type="project" value="UniProtKB-KW"/>
</dbReference>
<dbReference type="PRINTS" id="PR00344">
    <property type="entry name" value="BCTRLSENSOR"/>
</dbReference>
<feature type="compositionally biased region" description="Polar residues" evidence="9">
    <location>
        <begin position="122"/>
        <end position="133"/>
    </location>
</feature>
<reference evidence="11 12" key="1">
    <citation type="submission" date="2019-02" db="EMBL/GenBank/DDBJ databases">
        <title>Deep-cultivation of Planctomycetes and their phenomic and genomic characterization uncovers novel biology.</title>
        <authorList>
            <person name="Wiegand S."/>
            <person name="Jogler M."/>
            <person name="Boedeker C."/>
            <person name="Pinto D."/>
            <person name="Vollmers J."/>
            <person name="Rivas-Marin E."/>
            <person name="Kohn T."/>
            <person name="Peeters S.H."/>
            <person name="Heuer A."/>
            <person name="Rast P."/>
            <person name="Oberbeckmann S."/>
            <person name="Bunk B."/>
            <person name="Jeske O."/>
            <person name="Meyerdierks A."/>
            <person name="Storesund J.E."/>
            <person name="Kallscheuer N."/>
            <person name="Luecker S."/>
            <person name="Lage O.M."/>
            <person name="Pohl T."/>
            <person name="Merkel B.J."/>
            <person name="Hornburger P."/>
            <person name="Mueller R.-W."/>
            <person name="Bruemmer F."/>
            <person name="Labrenz M."/>
            <person name="Spormann A.M."/>
            <person name="Op Den Camp H."/>
            <person name="Overmann J."/>
            <person name="Amann R."/>
            <person name="Jetten M.S.M."/>
            <person name="Mascher T."/>
            <person name="Medema M.H."/>
            <person name="Devos D.P."/>
            <person name="Kaster A.-K."/>
            <person name="Ovreas L."/>
            <person name="Rohde M."/>
            <person name="Galperin M.Y."/>
            <person name="Jogler C."/>
        </authorList>
    </citation>
    <scope>NUCLEOTIDE SEQUENCE [LARGE SCALE GENOMIC DNA]</scope>
    <source>
        <strain evidence="11 12">Pla52n</strain>
    </source>
</reference>
<keyword evidence="7" id="KW-0067">ATP-binding</keyword>
<organism evidence="11 12">
    <name type="scientific">Stieleria varia</name>
    <dbReference type="NCBI Taxonomy" id="2528005"/>
    <lineage>
        <taxon>Bacteria</taxon>
        <taxon>Pseudomonadati</taxon>
        <taxon>Planctomycetota</taxon>
        <taxon>Planctomycetia</taxon>
        <taxon>Pirellulales</taxon>
        <taxon>Pirellulaceae</taxon>
        <taxon>Stieleria</taxon>
    </lineage>
</organism>
<evidence type="ECO:0000256" key="7">
    <source>
        <dbReference type="ARBA" id="ARBA00022840"/>
    </source>
</evidence>
<proteinExistence type="predicted"/>
<dbReference type="CDD" id="cd00082">
    <property type="entry name" value="HisKA"/>
    <property type="match status" value="1"/>
</dbReference>
<dbReference type="Proteomes" id="UP000320176">
    <property type="component" value="Unassembled WGS sequence"/>
</dbReference>
<evidence type="ECO:0000313" key="11">
    <source>
        <dbReference type="EMBL" id="TWU02651.1"/>
    </source>
</evidence>
<dbReference type="PROSITE" id="PS50109">
    <property type="entry name" value="HIS_KIN"/>
    <property type="match status" value="1"/>
</dbReference>
<evidence type="ECO:0000256" key="6">
    <source>
        <dbReference type="ARBA" id="ARBA00022777"/>
    </source>
</evidence>
<dbReference type="InterPro" id="IPR036890">
    <property type="entry name" value="HATPase_C_sf"/>
</dbReference>
<keyword evidence="4 11" id="KW-0808">Transferase</keyword>
<dbReference type="InterPro" id="IPR003661">
    <property type="entry name" value="HisK_dim/P_dom"/>
</dbReference>
<dbReference type="GO" id="GO:0030295">
    <property type="term" value="F:protein kinase activator activity"/>
    <property type="evidence" value="ECO:0007669"/>
    <property type="project" value="TreeGrafter"/>
</dbReference>
<keyword evidence="3" id="KW-0597">Phosphoprotein</keyword>
<evidence type="ECO:0000256" key="1">
    <source>
        <dbReference type="ARBA" id="ARBA00000085"/>
    </source>
</evidence>
<dbReference type="InterPro" id="IPR003594">
    <property type="entry name" value="HATPase_dom"/>
</dbReference>
<dbReference type="Pfam" id="PF02518">
    <property type="entry name" value="HATPase_c"/>
    <property type="match status" value="1"/>
</dbReference>